<dbReference type="InterPro" id="IPR036397">
    <property type="entry name" value="RNaseH_sf"/>
</dbReference>
<dbReference type="PANTHER" id="PTHR46889">
    <property type="entry name" value="TRANSPOSASE INSF FOR INSERTION SEQUENCE IS3B-RELATED"/>
    <property type="match status" value="1"/>
</dbReference>
<keyword evidence="3" id="KW-1185">Reference proteome</keyword>
<organism evidence="2 3">
    <name type="scientific">Gemmatimonas groenlandica</name>
    <dbReference type="NCBI Taxonomy" id="2732249"/>
    <lineage>
        <taxon>Bacteria</taxon>
        <taxon>Pseudomonadati</taxon>
        <taxon>Gemmatimonadota</taxon>
        <taxon>Gemmatimonadia</taxon>
        <taxon>Gemmatimonadales</taxon>
        <taxon>Gemmatimonadaceae</taxon>
        <taxon>Gemmatimonas</taxon>
    </lineage>
</organism>
<dbReference type="EMBL" id="CP053085">
    <property type="protein sequence ID" value="QJR36212.1"/>
    <property type="molecule type" value="Genomic_DNA"/>
</dbReference>
<dbReference type="PANTHER" id="PTHR46889:SF7">
    <property type="entry name" value="TRANSPOSASE FOR INSERTION SEQUENCE ELEMENT IS904"/>
    <property type="match status" value="1"/>
</dbReference>
<protein>
    <submittedName>
        <fullName evidence="2">DDE-type integrase/transposase/recombinase</fullName>
    </submittedName>
</protein>
<dbReference type="InterPro" id="IPR001584">
    <property type="entry name" value="Integrase_cat-core"/>
</dbReference>
<dbReference type="AlphaFoldDB" id="A0A6M4ITQ0"/>
<dbReference type="PROSITE" id="PS50994">
    <property type="entry name" value="INTEGRASE"/>
    <property type="match status" value="1"/>
</dbReference>
<dbReference type="KEGG" id="ggr:HKW67_12185"/>
<dbReference type="SUPFAM" id="SSF53098">
    <property type="entry name" value="Ribonuclease H-like"/>
    <property type="match status" value="1"/>
</dbReference>
<proteinExistence type="predicted"/>
<dbReference type="Proteomes" id="UP000500938">
    <property type="component" value="Chromosome"/>
</dbReference>
<sequence>MRLERAFVFLAVVLDVFSRKVIGYAIGPTLDARLPLAALDAAIESRQPPPGCVHHSDRGSQYSSGRYRERLAEAGLLGSMSRAGNPYDNAHVESFMKTLKHE</sequence>
<gene>
    <name evidence="2" type="ORF">HKW67_12185</name>
</gene>
<evidence type="ECO:0000259" key="1">
    <source>
        <dbReference type="PROSITE" id="PS50994"/>
    </source>
</evidence>
<dbReference type="GO" id="GO:0015074">
    <property type="term" value="P:DNA integration"/>
    <property type="evidence" value="ECO:0007669"/>
    <property type="project" value="InterPro"/>
</dbReference>
<evidence type="ECO:0000313" key="3">
    <source>
        <dbReference type="Proteomes" id="UP000500938"/>
    </source>
</evidence>
<reference evidence="2 3" key="1">
    <citation type="submission" date="2020-05" db="EMBL/GenBank/DDBJ databases">
        <title>Complete genome sequence of Gemmatimonas greenlandica TET16.</title>
        <authorList>
            <person name="Zeng Y."/>
        </authorList>
    </citation>
    <scope>NUCLEOTIDE SEQUENCE [LARGE SCALE GENOMIC DNA]</scope>
    <source>
        <strain evidence="2 3">TET16</strain>
    </source>
</reference>
<accession>A0A6M4ITQ0</accession>
<evidence type="ECO:0000313" key="2">
    <source>
        <dbReference type="EMBL" id="QJR36212.1"/>
    </source>
</evidence>
<dbReference type="InterPro" id="IPR012337">
    <property type="entry name" value="RNaseH-like_sf"/>
</dbReference>
<dbReference type="Gene3D" id="3.30.420.10">
    <property type="entry name" value="Ribonuclease H-like superfamily/Ribonuclease H"/>
    <property type="match status" value="1"/>
</dbReference>
<dbReference type="Pfam" id="PF00665">
    <property type="entry name" value="rve"/>
    <property type="match status" value="1"/>
</dbReference>
<feature type="domain" description="Integrase catalytic" evidence="1">
    <location>
        <begin position="1"/>
        <end position="102"/>
    </location>
</feature>
<name>A0A6M4ITQ0_9BACT</name>
<dbReference type="GO" id="GO:0003676">
    <property type="term" value="F:nucleic acid binding"/>
    <property type="evidence" value="ECO:0007669"/>
    <property type="project" value="InterPro"/>
</dbReference>
<dbReference type="InterPro" id="IPR050900">
    <property type="entry name" value="Transposase_IS3/IS150/IS904"/>
</dbReference>